<gene>
    <name evidence="1" type="ORF">L917_03030</name>
</gene>
<name>W2LS38_PHYNI</name>
<protein>
    <submittedName>
        <fullName evidence="1">Uncharacterized protein</fullName>
    </submittedName>
</protein>
<sequence length="97" mass="10297">MPVIFTPVAFARVYSYLIQYIFVLHSHSVERGLVVAVDETKVGVRGTLGSNEAELPTLSVTGTFRDEVKLDAAASELGIAANEDNSALNAAPWSSGS</sequence>
<proteinExistence type="predicted"/>
<reference evidence="1" key="1">
    <citation type="submission" date="2013-11" db="EMBL/GenBank/DDBJ databases">
        <title>The Genome Sequence of Phytophthora parasitica CHvinca01.</title>
        <authorList>
            <consortium name="The Broad Institute Genomics Platform"/>
            <person name="Russ C."/>
            <person name="Tyler B."/>
            <person name="Panabieres F."/>
            <person name="Shan W."/>
            <person name="Tripathy S."/>
            <person name="Grunwald N."/>
            <person name="Machado M."/>
            <person name="Johnson C.S."/>
            <person name="Arredondo F."/>
            <person name="Hong C."/>
            <person name="Coffey M."/>
            <person name="Young S.K."/>
            <person name="Zeng Q."/>
            <person name="Gargeya S."/>
            <person name="Fitzgerald M."/>
            <person name="Abouelleil A."/>
            <person name="Alvarado L."/>
            <person name="Chapman S.B."/>
            <person name="Gainer-Dewar J."/>
            <person name="Goldberg J."/>
            <person name="Griggs A."/>
            <person name="Gujja S."/>
            <person name="Hansen M."/>
            <person name="Howarth C."/>
            <person name="Imamovic A."/>
            <person name="Ireland A."/>
            <person name="Larimer J."/>
            <person name="McCowan C."/>
            <person name="Murphy C."/>
            <person name="Pearson M."/>
            <person name="Poon T.W."/>
            <person name="Priest M."/>
            <person name="Roberts A."/>
            <person name="Saif S."/>
            <person name="Shea T."/>
            <person name="Sykes S."/>
            <person name="Wortman J."/>
            <person name="Nusbaum C."/>
            <person name="Birren B."/>
        </authorList>
    </citation>
    <scope>NUCLEOTIDE SEQUENCE [LARGE SCALE GENOMIC DNA]</scope>
    <source>
        <strain evidence="1">CHvinca01</strain>
    </source>
</reference>
<accession>W2LS38</accession>
<dbReference type="AlphaFoldDB" id="W2LS38"/>
<organism evidence="1">
    <name type="scientific">Phytophthora nicotianae</name>
    <name type="common">Potato buckeye rot agent</name>
    <name type="synonym">Phytophthora parasitica</name>
    <dbReference type="NCBI Taxonomy" id="4792"/>
    <lineage>
        <taxon>Eukaryota</taxon>
        <taxon>Sar</taxon>
        <taxon>Stramenopiles</taxon>
        <taxon>Oomycota</taxon>
        <taxon>Peronosporomycetes</taxon>
        <taxon>Peronosporales</taxon>
        <taxon>Peronosporaceae</taxon>
        <taxon>Phytophthora</taxon>
    </lineage>
</organism>
<dbReference type="VEuPathDB" id="FungiDB:PPTG_07834"/>
<dbReference type="Proteomes" id="UP000054423">
    <property type="component" value="Unassembled WGS sequence"/>
</dbReference>
<dbReference type="EMBL" id="KI678108">
    <property type="protein sequence ID" value="ETM00248.1"/>
    <property type="molecule type" value="Genomic_DNA"/>
</dbReference>
<evidence type="ECO:0000313" key="1">
    <source>
        <dbReference type="EMBL" id="ETM00248.1"/>
    </source>
</evidence>